<evidence type="ECO:0000313" key="3">
    <source>
        <dbReference type="EMBL" id="KAH7125198.1"/>
    </source>
</evidence>
<keyword evidence="4" id="KW-1185">Reference proteome</keyword>
<proteinExistence type="predicted"/>
<dbReference type="EMBL" id="JAGMWT010000007">
    <property type="protein sequence ID" value="KAH7125198.1"/>
    <property type="molecule type" value="Genomic_DNA"/>
</dbReference>
<evidence type="ECO:0000256" key="1">
    <source>
        <dbReference type="SAM" id="Phobius"/>
    </source>
</evidence>
<organism evidence="3 4">
    <name type="scientific">Dendryphion nanum</name>
    <dbReference type="NCBI Taxonomy" id="256645"/>
    <lineage>
        <taxon>Eukaryota</taxon>
        <taxon>Fungi</taxon>
        <taxon>Dikarya</taxon>
        <taxon>Ascomycota</taxon>
        <taxon>Pezizomycotina</taxon>
        <taxon>Dothideomycetes</taxon>
        <taxon>Pleosporomycetidae</taxon>
        <taxon>Pleosporales</taxon>
        <taxon>Torulaceae</taxon>
        <taxon>Dendryphion</taxon>
    </lineage>
</organism>
<accession>A0A9P9DTW2</accession>
<name>A0A9P9DTW2_9PLEO</name>
<feature type="chain" id="PRO_5040245403" evidence="2">
    <location>
        <begin position="30"/>
        <end position="109"/>
    </location>
</feature>
<feature type="transmembrane region" description="Helical" evidence="1">
    <location>
        <begin position="59"/>
        <end position="84"/>
    </location>
</feature>
<sequence length="109" mass="11615">MTTRVVAVQPHAVLSPLLLFLLLAVPVTGVPAPTPSPSTSITLEAPILHVDNQSEKASIFIGILSILLAFGSLVVGIIGIMLMWQRQRNAMYLRNSNTSECSATAVFGE</sequence>
<gene>
    <name evidence="3" type="ORF">B0J11DRAFT_579761</name>
</gene>
<dbReference type="Proteomes" id="UP000700596">
    <property type="component" value="Unassembled WGS sequence"/>
</dbReference>
<keyword evidence="1" id="KW-1133">Transmembrane helix</keyword>
<comment type="caution">
    <text evidence="3">The sequence shown here is derived from an EMBL/GenBank/DDBJ whole genome shotgun (WGS) entry which is preliminary data.</text>
</comment>
<protein>
    <submittedName>
        <fullName evidence="3">Uncharacterized protein</fullName>
    </submittedName>
</protein>
<keyword evidence="2" id="KW-0732">Signal</keyword>
<feature type="signal peptide" evidence="2">
    <location>
        <begin position="1"/>
        <end position="29"/>
    </location>
</feature>
<reference evidence="3" key="1">
    <citation type="journal article" date="2021" name="Nat. Commun.">
        <title>Genetic determinants of endophytism in the Arabidopsis root mycobiome.</title>
        <authorList>
            <person name="Mesny F."/>
            <person name="Miyauchi S."/>
            <person name="Thiergart T."/>
            <person name="Pickel B."/>
            <person name="Atanasova L."/>
            <person name="Karlsson M."/>
            <person name="Huettel B."/>
            <person name="Barry K.W."/>
            <person name="Haridas S."/>
            <person name="Chen C."/>
            <person name="Bauer D."/>
            <person name="Andreopoulos W."/>
            <person name="Pangilinan J."/>
            <person name="LaButti K."/>
            <person name="Riley R."/>
            <person name="Lipzen A."/>
            <person name="Clum A."/>
            <person name="Drula E."/>
            <person name="Henrissat B."/>
            <person name="Kohler A."/>
            <person name="Grigoriev I.V."/>
            <person name="Martin F.M."/>
            <person name="Hacquard S."/>
        </authorList>
    </citation>
    <scope>NUCLEOTIDE SEQUENCE</scope>
    <source>
        <strain evidence="3">MPI-CAGE-CH-0243</strain>
    </source>
</reference>
<keyword evidence="1" id="KW-0812">Transmembrane</keyword>
<evidence type="ECO:0000313" key="4">
    <source>
        <dbReference type="Proteomes" id="UP000700596"/>
    </source>
</evidence>
<keyword evidence="1" id="KW-0472">Membrane</keyword>
<dbReference type="AlphaFoldDB" id="A0A9P9DTW2"/>
<evidence type="ECO:0000256" key="2">
    <source>
        <dbReference type="SAM" id="SignalP"/>
    </source>
</evidence>